<dbReference type="GO" id="GO:0080120">
    <property type="term" value="P:CAAX-box protein maturation"/>
    <property type="evidence" value="ECO:0007669"/>
    <property type="project" value="UniProtKB-ARBA"/>
</dbReference>
<protein>
    <recommendedName>
        <fullName evidence="3">CAAX prenyl protease 2/Lysostaphin resistance protein A-like domain-containing protein</fullName>
    </recommendedName>
</protein>
<feature type="transmembrane region" description="Helical" evidence="2">
    <location>
        <begin position="12"/>
        <end position="28"/>
    </location>
</feature>
<feature type="transmembrane region" description="Helical" evidence="2">
    <location>
        <begin position="40"/>
        <end position="60"/>
    </location>
</feature>
<evidence type="ECO:0000259" key="3">
    <source>
        <dbReference type="Pfam" id="PF02517"/>
    </source>
</evidence>
<evidence type="ECO:0000256" key="2">
    <source>
        <dbReference type="SAM" id="Phobius"/>
    </source>
</evidence>
<dbReference type="KEGG" id="ljn:T285_03015"/>
<keyword evidence="2" id="KW-0472">Membrane</keyword>
<feature type="transmembrane region" description="Helical" evidence="2">
    <location>
        <begin position="130"/>
        <end position="148"/>
    </location>
</feature>
<accession>A0A7D9N5H9</accession>
<organism evidence="4 5">
    <name type="scientific">Lactobacillus johnsonii N6.2</name>
    <dbReference type="NCBI Taxonomy" id="1408186"/>
    <lineage>
        <taxon>Bacteria</taxon>
        <taxon>Bacillati</taxon>
        <taxon>Bacillota</taxon>
        <taxon>Bacilli</taxon>
        <taxon>Lactobacillales</taxon>
        <taxon>Lactobacillaceae</taxon>
        <taxon>Lactobacillus</taxon>
    </lineage>
</organism>
<feature type="transmembrane region" description="Helical" evidence="2">
    <location>
        <begin position="199"/>
        <end position="217"/>
    </location>
</feature>
<feature type="transmembrane region" description="Helical" evidence="2">
    <location>
        <begin position="312"/>
        <end position="332"/>
    </location>
</feature>
<feature type="transmembrane region" description="Helical" evidence="2">
    <location>
        <begin position="344"/>
        <end position="366"/>
    </location>
</feature>
<dbReference type="InterPro" id="IPR003675">
    <property type="entry name" value="Rce1/LyrA-like_dom"/>
</dbReference>
<name>A0A7D9N5H9_LACJH</name>
<feature type="transmembrane region" description="Helical" evidence="2">
    <location>
        <begin position="372"/>
        <end position="392"/>
    </location>
</feature>
<feature type="transmembrane region" description="Helical" evidence="2">
    <location>
        <begin position="100"/>
        <end position="118"/>
    </location>
</feature>
<comment type="similarity">
    <text evidence="1">Belongs to the UPF0177 family.</text>
</comment>
<feature type="transmembrane region" description="Helical" evidence="2">
    <location>
        <begin position="160"/>
        <end position="178"/>
    </location>
</feature>
<feature type="domain" description="CAAX prenyl protease 2/Lysostaphin resistance protein A-like" evidence="3">
    <location>
        <begin position="249"/>
        <end position="349"/>
    </location>
</feature>
<dbReference type="GO" id="GO:0004175">
    <property type="term" value="F:endopeptidase activity"/>
    <property type="evidence" value="ECO:0007669"/>
    <property type="project" value="UniProtKB-ARBA"/>
</dbReference>
<dbReference type="Proteomes" id="UP000018522">
    <property type="component" value="Chromosome"/>
</dbReference>
<feature type="transmembrane region" description="Helical" evidence="2">
    <location>
        <begin position="72"/>
        <end position="94"/>
    </location>
</feature>
<feature type="transmembrane region" description="Helical" evidence="2">
    <location>
        <begin position="283"/>
        <end position="300"/>
    </location>
</feature>
<gene>
    <name evidence="4" type="ORF">T285_03015</name>
</gene>
<keyword evidence="2" id="KW-0812">Transmembrane</keyword>
<evidence type="ECO:0000313" key="4">
    <source>
        <dbReference type="EMBL" id="AHA97045.1"/>
    </source>
</evidence>
<dbReference type="RefSeq" id="WP_023599386.1">
    <property type="nucleotide sequence ID" value="NC_022909.1"/>
</dbReference>
<proteinExistence type="inferred from homology"/>
<dbReference type="Pfam" id="PF02517">
    <property type="entry name" value="Rce1-like"/>
    <property type="match status" value="1"/>
</dbReference>
<dbReference type="AlphaFoldDB" id="A0A7D9N5H9"/>
<keyword evidence="2" id="KW-1133">Transmembrane helix</keyword>
<sequence length="410" mass="47332">MDNTQQKIKKLLLFQLIINIFFAIWCIYYEGKNIFKNWNIWNPVFILSGLVIAAILFILRSRGPILANISKLVDIIFLPFSFIYLFNFVCVVLGDYLNSSFFFDLLYVIAPLFIFIPVVKVDYENIQSNLGRILSIQIICEIFVLTNYKVDSNKILDNVNRSQIIFSIFLVLFAYLVLKRWGYHFYLGLKLNNQFQWKVFIPILLFGFYMVFFNAFLTTNPKSIGELIWKWNFEWLNPAESQYFGSSLEVFLNAADAGITEEVWRYLTIVILLVMLKNNKHKISLTILISSLLFGLLHFNQLLSPDRNLTDVIIQSLGAVGLGIFLGSLFLYSGQIWLNVLFHFLFDLVVFSLTPLSFVGSGILTIFNSPALAHVIITSGLFILVSVILITGKRRKCVENNIERLIMHEN</sequence>
<dbReference type="EMBL" id="CP006811">
    <property type="protein sequence ID" value="AHA97045.1"/>
    <property type="molecule type" value="Genomic_DNA"/>
</dbReference>
<reference evidence="4 5" key="1">
    <citation type="journal article" date="2014" name="Genome Announc.">
        <title>Complete Genome Sequences of Lactobacillus johnsonii Strain N6.2 and Lactobacillus reuteri Strain TD1.</title>
        <authorList>
            <person name="Leonard M.T."/>
            <person name="Valladares R.B."/>
            <person name="Ardissone A."/>
            <person name="Gonzalez C.F."/>
            <person name="Lorca G.L."/>
            <person name="Triplett E.W."/>
        </authorList>
    </citation>
    <scope>NUCLEOTIDE SEQUENCE [LARGE SCALE GENOMIC DNA]</scope>
    <source>
        <strain evidence="4 5">N6.2</strain>
    </source>
</reference>
<evidence type="ECO:0000256" key="1">
    <source>
        <dbReference type="ARBA" id="ARBA00009067"/>
    </source>
</evidence>
<evidence type="ECO:0000313" key="5">
    <source>
        <dbReference type="Proteomes" id="UP000018522"/>
    </source>
</evidence>